<dbReference type="GO" id="GO:0043565">
    <property type="term" value="F:sequence-specific DNA binding"/>
    <property type="evidence" value="ECO:0007669"/>
    <property type="project" value="InterPro"/>
</dbReference>
<feature type="domain" description="HTH araC/xylS-type" evidence="5">
    <location>
        <begin position="217"/>
        <end position="315"/>
    </location>
</feature>
<dbReference type="PRINTS" id="PR00032">
    <property type="entry name" value="HTHARAC"/>
</dbReference>
<dbReference type="Pfam" id="PF12852">
    <property type="entry name" value="Cupin_6"/>
    <property type="match status" value="1"/>
</dbReference>
<evidence type="ECO:0000256" key="1">
    <source>
        <dbReference type="ARBA" id="ARBA00023015"/>
    </source>
</evidence>
<dbReference type="SMART" id="SM00342">
    <property type="entry name" value="HTH_ARAC"/>
    <property type="match status" value="1"/>
</dbReference>
<feature type="region of interest" description="Disordered" evidence="4">
    <location>
        <begin position="315"/>
        <end position="347"/>
    </location>
</feature>
<dbReference type="AlphaFoldDB" id="A0A2N9W197"/>
<dbReference type="Proteomes" id="UP000232163">
    <property type="component" value="Unassembled WGS sequence"/>
</dbReference>
<name>A0A2N9W197_9HYPH</name>
<keyword evidence="1" id="KW-0805">Transcription regulation</keyword>
<keyword evidence="3" id="KW-0804">Transcription</keyword>
<dbReference type="Pfam" id="PF12833">
    <property type="entry name" value="HTH_18"/>
    <property type="match status" value="1"/>
</dbReference>
<gene>
    <name evidence="6" type="ORF">B5P45_07400</name>
</gene>
<sequence>MDAILDMMRTMRLTGGIFLDADFTAPWCVTAKVGPEDCSPFTPEPRHIIAYHYITAGRCLLKVGNQPPVPVDRGEIVVLPRNDGHVLGSALNLRPVGAEHLIQAAPDGGLAKIVYGGGGERTQILCGFLGNDLPHNAFIAMLPSVLKLNVSDGASGGWIESSFRFAAKELAEGQAKSPPILAKLAELLFMEAVRRYFASQPPAAHAWTAGLQDPVVGRALGLLHGQISRRWTTEDLARETALSRSAFAERFTRVIGEPPMRYLARQRFEQASAQLKDSSDSVARIAFDVGYESEAAFNRAFRREYGIPPAAWRRENSVGKARCARKDRGKRSLAPSSNQPRSDERER</sequence>
<dbReference type="InterPro" id="IPR032783">
    <property type="entry name" value="AraC_lig"/>
</dbReference>
<dbReference type="PROSITE" id="PS01124">
    <property type="entry name" value="HTH_ARAC_FAMILY_2"/>
    <property type="match status" value="1"/>
</dbReference>
<protein>
    <submittedName>
        <fullName evidence="6">AraC family transcriptional regulator</fullName>
    </submittedName>
</protein>
<dbReference type="InterPro" id="IPR018060">
    <property type="entry name" value="HTH_AraC"/>
</dbReference>
<dbReference type="GO" id="GO:0003700">
    <property type="term" value="F:DNA-binding transcription factor activity"/>
    <property type="evidence" value="ECO:0007669"/>
    <property type="project" value="InterPro"/>
</dbReference>
<comment type="caution">
    <text evidence="6">The sequence shown here is derived from an EMBL/GenBank/DDBJ whole genome shotgun (WGS) entry which is preliminary data.</text>
</comment>
<evidence type="ECO:0000313" key="6">
    <source>
        <dbReference type="EMBL" id="PIO45515.1"/>
    </source>
</evidence>
<dbReference type="Gene3D" id="1.10.10.60">
    <property type="entry name" value="Homeodomain-like"/>
    <property type="match status" value="2"/>
</dbReference>
<dbReference type="EMBL" id="MZMT01000019">
    <property type="protein sequence ID" value="PIO45515.1"/>
    <property type="molecule type" value="Genomic_DNA"/>
</dbReference>
<evidence type="ECO:0000259" key="5">
    <source>
        <dbReference type="PROSITE" id="PS01124"/>
    </source>
</evidence>
<accession>A0A2N9W197</accession>
<dbReference type="InterPro" id="IPR020449">
    <property type="entry name" value="Tscrpt_reg_AraC-type_HTH"/>
</dbReference>
<evidence type="ECO:0000256" key="2">
    <source>
        <dbReference type="ARBA" id="ARBA00023125"/>
    </source>
</evidence>
<dbReference type="InterPro" id="IPR050204">
    <property type="entry name" value="AraC_XylS_family_regulators"/>
</dbReference>
<dbReference type="PANTHER" id="PTHR46796">
    <property type="entry name" value="HTH-TYPE TRANSCRIPTIONAL ACTIVATOR RHAS-RELATED"/>
    <property type="match status" value="1"/>
</dbReference>
<feature type="compositionally biased region" description="Basic residues" evidence="4">
    <location>
        <begin position="322"/>
        <end position="331"/>
    </location>
</feature>
<reference evidence="6 7" key="1">
    <citation type="journal article" date="2017" name="Int J Environ Stud">
        <title>Does the Miocene-Pliocene relict legume Oxytropis triphylla form nitrogen-fixing nodules with a combination of bacterial strains?</title>
        <authorList>
            <person name="Safronova V."/>
            <person name="Belimov A."/>
            <person name="Sazanova A."/>
            <person name="Kuznetsova I."/>
            <person name="Popova J."/>
            <person name="Andronov E."/>
            <person name="Verkhozina A."/>
            <person name="Tikhonovich I."/>
        </authorList>
    </citation>
    <scope>NUCLEOTIDE SEQUENCE [LARGE SCALE GENOMIC DNA]</scope>
    <source>
        <strain evidence="6 7">Tri-38</strain>
    </source>
</reference>
<proteinExistence type="predicted"/>
<dbReference type="OrthoDB" id="9802263at2"/>
<evidence type="ECO:0000313" key="7">
    <source>
        <dbReference type="Proteomes" id="UP000232163"/>
    </source>
</evidence>
<dbReference type="InterPro" id="IPR009057">
    <property type="entry name" value="Homeodomain-like_sf"/>
</dbReference>
<dbReference type="PANTHER" id="PTHR46796:SF7">
    <property type="entry name" value="ARAC FAMILY TRANSCRIPTIONAL REGULATOR"/>
    <property type="match status" value="1"/>
</dbReference>
<evidence type="ECO:0000256" key="3">
    <source>
        <dbReference type="ARBA" id="ARBA00023163"/>
    </source>
</evidence>
<dbReference type="SUPFAM" id="SSF46689">
    <property type="entry name" value="Homeodomain-like"/>
    <property type="match status" value="2"/>
</dbReference>
<evidence type="ECO:0000256" key="4">
    <source>
        <dbReference type="SAM" id="MobiDB-lite"/>
    </source>
</evidence>
<keyword evidence="2" id="KW-0238">DNA-binding</keyword>
<organism evidence="6 7">
    <name type="scientific">Phyllobacterium zundukense</name>
    <dbReference type="NCBI Taxonomy" id="1867719"/>
    <lineage>
        <taxon>Bacteria</taxon>
        <taxon>Pseudomonadati</taxon>
        <taxon>Pseudomonadota</taxon>
        <taxon>Alphaproteobacteria</taxon>
        <taxon>Hyphomicrobiales</taxon>
        <taxon>Phyllobacteriaceae</taxon>
        <taxon>Phyllobacterium</taxon>
    </lineage>
</organism>
<keyword evidence="7" id="KW-1185">Reference proteome</keyword>